<keyword evidence="5" id="KW-0029">Amino-acid transport</keyword>
<keyword evidence="7 9" id="KW-0472">Membrane</keyword>
<name>A0A369C8R1_9GAMM</name>
<dbReference type="GO" id="GO:0022857">
    <property type="term" value="F:transmembrane transporter activity"/>
    <property type="evidence" value="ECO:0007669"/>
    <property type="project" value="InterPro"/>
</dbReference>
<comment type="similarity">
    <text evidence="8">Belongs to the binding-protein-dependent transport system permease family. LivHM subfamily.</text>
</comment>
<evidence type="ECO:0000256" key="1">
    <source>
        <dbReference type="ARBA" id="ARBA00004429"/>
    </source>
</evidence>
<dbReference type="InterPro" id="IPR001851">
    <property type="entry name" value="ABC_transp_permease"/>
</dbReference>
<feature type="transmembrane region" description="Helical" evidence="9">
    <location>
        <begin position="6"/>
        <end position="31"/>
    </location>
</feature>
<dbReference type="PANTHER" id="PTHR11795:SF450">
    <property type="entry name" value="ABC TRANSPORTER PERMEASE PROTEIN"/>
    <property type="match status" value="1"/>
</dbReference>
<evidence type="ECO:0000256" key="2">
    <source>
        <dbReference type="ARBA" id="ARBA00022448"/>
    </source>
</evidence>
<dbReference type="EMBL" id="QPJY01000005">
    <property type="protein sequence ID" value="RCX30279.1"/>
    <property type="molecule type" value="Genomic_DNA"/>
</dbReference>
<keyword evidence="4 9" id="KW-0812">Transmembrane</keyword>
<keyword evidence="6 9" id="KW-1133">Transmembrane helix</keyword>
<feature type="transmembrane region" description="Helical" evidence="9">
    <location>
        <begin position="43"/>
        <end position="72"/>
    </location>
</feature>
<evidence type="ECO:0000256" key="6">
    <source>
        <dbReference type="ARBA" id="ARBA00022989"/>
    </source>
</evidence>
<sequence>MFSEFLQFLLTGITLGTTYALVGLGFSIIFNASNVINFAQGEFIMLGGMTTVFLVGAGLPLPLAIVLAVIATGLVGMALEKFAVEPAGNAEVVTLIIITIGASLFLRGLAQVLWGKGFFALQAFSGEEPINILGAIIVPQSLWVIGVSVVIMAVLWYFFSRTMLGRAILATSHNKVAAQLVGINTRFVLLMSFGLSAMLGAIAGIIIAPISLTSYDVGILLGLKGFAAAVLGGLGSGVGAIIGGLILGIAETMTAGYLSSDYKDAVPFIIMLLILFFLPRGLLGGRGTERV</sequence>
<feature type="transmembrane region" description="Helical" evidence="9">
    <location>
        <begin position="130"/>
        <end position="159"/>
    </location>
</feature>
<organism evidence="10 11">
    <name type="scientific">Thioalbus denitrificans</name>
    <dbReference type="NCBI Taxonomy" id="547122"/>
    <lineage>
        <taxon>Bacteria</taxon>
        <taxon>Pseudomonadati</taxon>
        <taxon>Pseudomonadota</taxon>
        <taxon>Gammaproteobacteria</taxon>
        <taxon>Chromatiales</taxon>
        <taxon>Ectothiorhodospiraceae</taxon>
        <taxon>Thioalbus</taxon>
    </lineage>
</organism>
<gene>
    <name evidence="10" type="ORF">DFQ59_105111</name>
</gene>
<evidence type="ECO:0000313" key="11">
    <source>
        <dbReference type="Proteomes" id="UP000252707"/>
    </source>
</evidence>
<dbReference type="AlphaFoldDB" id="A0A369C8R1"/>
<comment type="caution">
    <text evidence="10">The sequence shown here is derived from an EMBL/GenBank/DDBJ whole genome shotgun (WGS) entry which is preliminary data.</text>
</comment>
<evidence type="ECO:0000256" key="5">
    <source>
        <dbReference type="ARBA" id="ARBA00022970"/>
    </source>
</evidence>
<evidence type="ECO:0000313" key="10">
    <source>
        <dbReference type="EMBL" id="RCX30279.1"/>
    </source>
</evidence>
<evidence type="ECO:0000256" key="4">
    <source>
        <dbReference type="ARBA" id="ARBA00022692"/>
    </source>
</evidence>
<keyword evidence="3" id="KW-1003">Cell membrane</keyword>
<dbReference type="InterPro" id="IPR052157">
    <property type="entry name" value="BCAA_transport_permease"/>
</dbReference>
<dbReference type="GO" id="GO:0006865">
    <property type="term" value="P:amino acid transport"/>
    <property type="evidence" value="ECO:0007669"/>
    <property type="project" value="UniProtKB-KW"/>
</dbReference>
<accession>A0A369C8R1</accession>
<evidence type="ECO:0000256" key="9">
    <source>
        <dbReference type="SAM" id="Phobius"/>
    </source>
</evidence>
<dbReference type="RefSeq" id="WP_114279885.1">
    <property type="nucleotide sequence ID" value="NZ_QPJY01000005.1"/>
</dbReference>
<evidence type="ECO:0000256" key="8">
    <source>
        <dbReference type="ARBA" id="ARBA00037998"/>
    </source>
</evidence>
<feature type="transmembrane region" description="Helical" evidence="9">
    <location>
        <begin position="265"/>
        <end position="283"/>
    </location>
</feature>
<proteinExistence type="inferred from homology"/>
<feature type="transmembrane region" description="Helical" evidence="9">
    <location>
        <begin position="187"/>
        <end position="213"/>
    </location>
</feature>
<feature type="transmembrane region" description="Helical" evidence="9">
    <location>
        <begin position="92"/>
        <end position="110"/>
    </location>
</feature>
<protein>
    <submittedName>
        <fullName evidence="10">Amino acid/amide ABC transporter membrane protein 1 (HAAT family)</fullName>
    </submittedName>
</protein>
<dbReference type="PANTHER" id="PTHR11795">
    <property type="entry name" value="BRANCHED-CHAIN AMINO ACID TRANSPORT SYSTEM PERMEASE PROTEIN LIVH"/>
    <property type="match status" value="1"/>
</dbReference>
<dbReference type="Proteomes" id="UP000252707">
    <property type="component" value="Unassembled WGS sequence"/>
</dbReference>
<evidence type="ECO:0000256" key="3">
    <source>
        <dbReference type="ARBA" id="ARBA00022475"/>
    </source>
</evidence>
<dbReference type="Pfam" id="PF02653">
    <property type="entry name" value="BPD_transp_2"/>
    <property type="match status" value="1"/>
</dbReference>
<dbReference type="OrthoDB" id="9807115at2"/>
<dbReference type="CDD" id="cd06582">
    <property type="entry name" value="TM_PBP1_LivH_like"/>
    <property type="match status" value="1"/>
</dbReference>
<keyword evidence="2" id="KW-0813">Transport</keyword>
<evidence type="ECO:0000256" key="7">
    <source>
        <dbReference type="ARBA" id="ARBA00023136"/>
    </source>
</evidence>
<comment type="subcellular location">
    <subcellularLocation>
        <location evidence="1">Cell inner membrane</location>
        <topology evidence="1">Multi-pass membrane protein</topology>
    </subcellularLocation>
</comment>
<reference evidence="10 11" key="1">
    <citation type="submission" date="2018-07" db="EMBL/GenBank/DDBJ databases">
        <title>Genomic Encyclopedia of Type Strains, Phase IV (KMG-IV): sequencing the most valuable type-strain genomes for metagenomic binning, comparative biology and taxonomic classification.</title>
        <authorList>
            <person name="Goeker M."/>
        </authorList>
    </citation>
    <scope>NUCLEOTIDE SEQUENCE [LARGE SCALE GENOMIC DNA]</scope>
    <source>
        <strain evidence="10 11">DSM 26407</strain>
    </source>
</reference>
<keyword evidence="11" id="KW-1185">Reference proteome</keyword>
<feature type="transmembrane region" description="Helical" evidence="9">
    <location>
        <begin position="225"/>
        <end position="250"/>
    </location>
</feature>
<dbReference type="GO" id="GO:0005886">
    <property type="term" value="C:plasma membrane"/>
    <property type="evidence" value="ECO:0007669"/>
    <property type="project" value="UniProtKB-SubCell"/>
</dbReference>